<gene>
    <name evidence="2" type="primary">ATP8</name>
</gene>
<geneLocation type="mitochondrion" evidence="2"/>
<evidence type="ECO:0000256" key="1">
    <source>
        <dbReference type="SAM" id="Phobius"/>
    </source>
</evidence>
<feature type="transmembrane region" description="Helical" evidence="1">
    <location>
        <begin position="6"/>
        <end position="29"/>
    </location>
</feature>
<keyword evidence="1" id="KW-0472">Membrane</keyword>
<accession>A0A1Z1MWR4</accession>
<reference evidence="2" key="1">
    <citation type="submission" date="2017-05" db="EMBL/GenBank/DDBJ databases">
        <title>Intercontinental biogeography of Rhus gall aphids.</title>
        <authorList>
            <person name="Ren Z."/>
            <person name="Aj H."/>
            <person name="Dikow R.D."/>
            <person name="Ma E."/>
            <person name="Zhong Y."/>
            <person name="Wen J."/>
        </authorList>
    </citation>
    <scope>NUCLEOTIDE SEQUENCE</scope>
</reference>
<dbReference type="AlphaFoldDB" id="A0A1Z1MWR4"/>
<dbReference type="CTD" id="4509"/>
<name>A0A1Z1MWR4_BAIPI</name>
<keyword evidence="1" id="KW-0812">Transmembrane</keyword>
<dbReference type="GeneID" id="33362982"/>
<dbReference type="RefSeq" id="YP_009400285.1">
    <property type="nucleotide sequence ID" value="NC_035314.1"/>
</dbReference>
<sequence length="49" mass="6057">MAPMNWLMMFLFFISMLFITLMMINFIFIKNNTKKSKKQLKLKNYNKFI</sequence>
<keyword evidence="2" id="KW-0496">Mitochondrion</keyword>
<keyword evidence="1" id="KW-1133">Transmembrane helix</keyword>
<organism evidence="2">
    <name type="scientific">Baizongia pistaciae</name>
    <name type="common">Gall-forming aphid</name>
    <dbReference type="NCBI Taxonomy" id="198322"/>
    <lineage>
        <taxon>Eukaryota</taxon>
        <taxon>Metazoa</taxon>
        <taxon>Ecdysozoa</taxon>
        <taxon>Arthropoda</taxon>
        <taxon>Hexapoda</taxon>
        <taxon>Insecta</taxon>
        <taxon>Pterygota</taxon>
        <taxon>Neoptera</taxon>
        <taxon>Paraneoptera</taxon>
        <taxon>Hemiptera</taxon>
        <taxon>Sternorrhyncha</taxon>
        <taxon>Aphidomorpha</taxon>
        <taxon>Aphidoidea</taxon>
        <taxon>Aphididae</taxon>
        <taxon>Eriosomatinae</taxon>
        <taxon>Fordini</taxon>
        <taxon>Baizongia</taxon>
    </lineage>
</organism>
<proteinExistence type="predicted"/>
<evidence type="ECO:0000313" key="2">
    <source>
        <dbReference type="EMBL" id="ARW70347.1"/>
    </source>
</evidence>
<protein>
    <submittedName>
        <fullName evidence="2">ATP synthase F0 subunit 8</fullName>
    </submittedName>
</protein>
<dbReference type="EMBL" id="MF043988">
    <property type="protein sequence ID" value="ARW70347.1"/>
    <property type="molecule type" value="Genomic_DNA"/>
</dbReference>